<dbReference type="Pfam" id="PF01416">
    <property type="entry name" value="PseudoU_synth_1"/>
    <property type="match status" value="1"/>
</dbReference>
<evidence type="ECO:0000313" key="8">
    <source>
        <dbReference type="Proteomes" id="UP001516023"/>
    </source>
</evidence>
<dbReference type="InterPro" id="IPR020103">
    <property type="entry name" value="PsdUridine_synth_cat_dom_sf"/>
</dbReference>
<accession>A0ABD3PT57</accession>
<dbReference type="InterPro" id="IPR020095">
    <property type="entry name" value="PsdUridine_synth_TruA_C"/>
</dbReference>
<dbReference type="Gene3D" id="3.30.70.660">
    <property type="entry name" value="Pseudouridine synthase I, catalytic domain, C-terminal subdomain"/>
    <property type="match status" value="1"/>
</dbReference>
<proteinExistence type="inferred from homology"/>
<keyword evidence="8" id="KW-1185">Reference proteome</keyword>
<dbReference type="InterPro" id="IPR001406">
    <property type="entry name" value="PsdUridine_synth_TruA"/>
</dbReference>
<name>A0ABD3PT57_9STRA</name>
<evidence type="ECO:0000313" key="7">
    <source>
        <dbReference type="EMBL" id="KAL3791259.1"/>
    </source>
</evidence>
<feature type="domain" description="Pseudouridine synthase I TruA alpha/beta" evidence="6">
    <location>
        <begin position="433"/>
        <end position="519"/>
    </location>
</feature>
<sequence>MKFQQQVVTRWLALRLMLGFLLTSTIIELSFLDGLAALPCARAFSCIPSIPGFRGRSQLGEQNTNPSEAVMLDHVRDLNSSNDTDDMASRDFSSNVILTTAVLKIAYDGTYFRGWTGDKQPKSAKHNSTVFSKPKQKQSRRSRTLQRKGSGYGKESNNTRTVENTLRISLAKLYGNVSPNDIVFDSCSRTDAGVHATSLIAQFYCFPRNREDTDIAVNSNVTWAQLRPGSPTDSIFLPLPFDSDLSKLVFVLNRMLPPDVRIIAASAAPTVPGCTPVKGVQDPVFNGGITQSNTVNKRVQPFHPTLHVKSKTYRYQFAVGPIQDPMRSQHIWHLDGSSNRAVGMNGKKFCFERALEAANVFVETIQPRDYTLFRSAFRGSDRGRIQNSICTLWRCDLFRESAEILPSWEKGTNVKHGSRLNDMGTVQSMRSCLGSKHYSATNVGTFTVVITGDRFLYKMIRHIVGTIVAVACGHLEVSDIRQALGGGENVTLMQADTNDFGMRRICAPARGLALCSVEYQDNIAFDWQTG</sequence>
<feature type="compositionally biased region" description="Basic residues" evidence="4">
    <location>
        <begin position="134"/>
        <end position="146"/>
    </location>
</feature>
<evidence type="ECO:0000256" key="1">
    <source>
        <dbReference type="ARBA" id="ARBA00009375"/>
    </source>
</evidence>
<dbReference type="EMBL" id="JABMIG020000116">
    <property type="protein sequence ID" value="KAL3791259.1"/>
    <property type="molecule type" value="Genomic_DNA"/>
</dbReference>
<gene>
    <name evidence="7" type="ORF">HJC23_000876</name>
</gene>
<dbReference type="GO" id="GO:0016853">
    <property type="term" value="F:isomerase activity"/>
    <property type="evidence" value="ECO:0007669"/>
    <property type="project" value="UniProtKB-KW"/>
</dbReference>
<dbReference type="GO" id="GO:0008033">
    <property type="term" value="P:tRNA processing"/>
    <property type="evidence" value="ECO:0007669"/>
    <property type="project" value="UniProtKB-KW"/>
</dbReference>
<dbReference type="AlphaFoldDB" id="A0ABD3PT57"/>
<evidence type="ECO:0000256" key="4">
    <source>
        <dbReference type="SAM" id="MobiDB-lite"/>
    </source>
</evidence>
<dbReference type="Gene3D" id="3.30.70.580">
    <property type="entry name" value="Pseudouridine synthase I, catalytic domain, N-terminal subdomain"/>
    <property type="match status" value="1"/>
</dbReference>
<dbReference type="PANTHER" id="PTHR11142:SF0">
    <property type="entry name" value="TRNA PSEUDOURIDINE SYNTHASE-LIKE 1"/>
    <property type="match status" value="1"/>
</dbReference>
<comment type="similarity">
    <text evidence="1">Belongs to the tRNA pseudouridine synthase TruA family.</text>
</comment>
<evidence type="ECO:0000256" key="2">
    <source>
        <dbReference type="ARBA" id="ARBA00022694"/>
    </source>
</evidence>
<evidence type="ECO:0000256" key="3">
    <source>
        <dbReference type="ARBA" id="ARBA00023235"/>
    </source>
</evidence>
<dbReference type="PANTHER" id="PTHR11142">
    <property type="entry name" value="PSEUDOURIDYLATE SYNTHASE"/>
    <property type="match status" value="1"/>
</dbReference>
<dbReference type="InterPro" id="IPR020094">
    <property type="entry name" value="TruA/RsuA/RluB/E/F_N"/>
</dbReference>
<dbReference type="Proteomes" id="UP001516023">
    <property type="component" value="Unassembled WGS sequence"/>
</dbReference>
<comment type="caution">
    <text evidence="7">The sequence shown here is derived from an EMBL/GenBank/DDBJ whole genome shotgun (WGS) entry which is preliminary data.</text>
</comment>
<organism evidence="7 8">
    <name type="scientific">Cyclotella cryptica</name>
    <dbReference type="NCBI Taxonomy" id="29204"/>
    <lineage>
        <taxon>Eukaryota</taxon>
        <taxon>Sar</taxon>
        <taxon>Stramenopiles</taxon>
        <taxon>Ochrophyta</taxon>
        <taxon>Bacillariophyta</taxon>
        <taxon>Coscinodiscophyceae</taxon>
        <taxon>Thalassiosirophycidae</taxon>
        <taxon>Stephanodiscales</taxon>
        <taxon>Stephanodiscaceae</taxon>
        <taxon>Cyclotella</taxon>
    </lineage>
</organism>
<keyword evidence="2" id="KW-0819">tRNA processing</keyword>
<feature type="region of interest" description="Disordered" evidence="4">
    <location>
        <begin position="118"/>
        <end position="159"/>
    </location>
</feature>
<feature type="transmembrane region" description="Helical" evidence="5">
    <location>
        <begin position="12"/>
        <end position="32"/>
    </location>
</feature>
<evidence type="ECO:0000256" key="5">
    <source>
        <dbReference type="SAM" id="Phobius"/>
    </source>
</evidence>
<dbReference type="InterPro" id="IPR020097">
    <property type="entry name" value="PsdUridine_synth_TruA_a/b_dom"/>
</dbReference>
<keyword evidence="5" id="KW-1133">Transmembrane helix</keyword>
<dbReference type="SUPFAM" id="SSF55120">
    <property type="entry name" value="Pseudouridine synthase"/>
    <property type="match status" value="2"/>
</dbReference>
<evidence type="ECO:0000259" key="6">
    <source>
        <dbReference type="Pfam" id="PF01416"/>
    </source>
</evidence>
<keyword evidence="3" id="KW-0413">Isomerase</keyword>
<protein>
    <recommendedName>
        <fullName evidence="6">Pseudouridine synthase I TruA alpha/beta domain-containing protein</fullName>
    </recommendedName>
</protein>
<reference evidence="7 8" key="1">
    <citation type="journal article" date="2020" name="G3 (Bethesda)">
        <title>Improved Reference Genome for Cyclotella cryptica CCMP332, a Model for Cell Wall Morphogenesis, Salinity Adaptation, and Lipid Production in Diatoms (Bacillariophyta).</title>
        <authorList>
            <person name="Roberts W.R."/>
            <person name="Downey K.M."/>
            <person name="Ruck E.C."/>
            <person name="Traller J.C."/>
            <person name="Alverson A.J."/>
        </authorList>
    </citation>
    <scope>NUCLEOTIDE SEQUENCE [LARGE SCALE GENOMIC DNA]</scope>
    <source>
        <strain evidence="7 8">CCMP332</strain>
    </source>
</reference>
<keyword evidence="5" id="KW-0472">Membrane</keyword>
<keyword evidence="5" id="KW-0812">Transmembrane</keyword>